<proteinExistence type="predicted"/>
<feature type="region of interest" description="Disordered" evidence="1">
    <location>
        <begin position="119"/>
        <end position="250"/>
    </location>
</feature>
<name>A0ABR1J762_9AGAR</name>
<feature type="compositionally biased region" description="Polar residues" evidence="1">
    <location>
        <begin position="338"/>
        <end position="348"/>
    </location>
</feature>
<evidence type="ECO:0000313" key="3">
    <source>
        <dbReference type="EMBL" id="KAK7453181.1"/>
    </source>
</evidence>
<evidence type="ECO:0000313" key="4">
    <source>
        <dbReference type="Proteomes" id="UP001498398"/>
    </source>
</evidence>
<dbReference type="SMART" id="SM00293">
    <property type="entry name" value="PWWP"/>
    <property type="match status" value="1"/>
</dbReference>
<protein>
    <recommendedName>
        <fullName evidence="2">PWWP domain-containing protein</fullName>
    </recommendedName>
</protein>
<feature type="compositionally biased region" description="Acidic residues" evidence="1">
    <location>
        <begin position="203"/>
        <end position="212"/>
    </location>
</feature>
<evidence type="ECO:0000256" key="1">
    <source>
        <dbReference type="SAM" id="MobiDB-lite"/>
    </source>
</evidence>
<dbReference type="Proteomes" id="UP001498398">
    <property type="component" value="Unassembled WGS sequence"/>
</dbReference>
<dbReference type="SUPFAM" id="SSF47676">
    <property type="entry name" value="Conserved domain common to transcription factors TFIIS, elongin A, CRSP70"/>
    <property type="match status" value="1"/>
</dbReference>
<feature type="compositionally biased region" description="Basic residues" evidence="1">
    <location>
        <begin position="183"/>
        <end position="196"/>
    </location>
</feature>
<dbReference type="InterPro" id="IPR000313">
    <property type="entry name" value="PWWP_dom"/>
</dbReference>
<organism evidence="3 4">
    <name type="scientific">Marasmiellus scandens</name>
    <dbReference type="NCBI Taxonomy" id="2682957"/>
    <lineage>
        <taxon>Eukaryota</taxon>
        <taxon>Fungi</taxon>
        <taxon>Dikarya</taxon>
        <taxon>Basidiomycota</taxon>
        <taxon>Agaricomycotina</taxon>
        <taxon>Agaricomycetes</taxon>
        <taxon>Agaricomycetidae</taxon>
        <taxon>Agaricales</taxon>
        <taxon>Marasmiineae</taxon>
        <taxon>Omphalotaceae</taxon>
        <taxon>Marasmiellus</taxon>
    </lineage>
</organism>
<sequence>MNKKGSKAPKEVASYEIRDIVLGKVRGFPPWPGMVVEPSTVPARVLKERPSNKKTVFYCVQFFPAGDYAWLLPKDISKLQRHEIESYINEPFKKSGDLLQGYRTALDPTKWEEERRAMMDAAGDEDEEEAEGDDVDQLESADEDGQPKKISKKRKRESEGGASTKGKGTKSAKAKKDGDAAPKKPRASVGKGKKNGRSKEMIESEDDADGTEDGPSKKASPPPAKKTKKDNKDDVDEEKMAKDPEAVKVRDWRHRLQKTFLSNKAVPKETDMPAMDQLFTAIESYDKMNIEYLQFSKIGKVMRHITALDVEKVPKDDEFKFRERAKVLVDKWHQILGPSSATKSTTNGGADPAAGEAKPVNGDSGVKDVSMTDAPAVNGDSNPEGEGKTEATPPATAEGDNAGDMSVLADVTMSEMAD</sequence>
<dbReference type="Gene3D" id="2.30.30.140">
    <property type="match status" value="1"/>
</dbReference>
<feature type="compositionally biased region" description="Basic and acidic residues" evidence="1">
    <location>
        <begin position="238"/>
        <end position="250"/>
    </location>
</feature>
<dbReference type="Gene3D" id="1.20.930.10">
    <property type="entry name" value="Conserved domain common to transcription factors TFIIS, elongin A, CRSP70"/>
    <property type="match status" value="1"/>
</dbReference>
<accession>A0ABR1J762</accession>
<evidence type="ECO:0000259" key="2">
    <source>
        <dbReference type="PROSITE" id="PS50812"/>
    </source>
</evidence>
<feature type="domain" description="PWWP" evidence="2">
    <location>
        <begin position="17"/>
        <end position="71"/>
    </location>
</feature>
<dbReference type="Pfam" id="PF00855">
    <property type="entry name" value="PWWP"/>
    <property type="match status" value="1"/>
</dbReference>
<keyword evidence="4" id="KW-1185">Reference proteome</keyword>
<reference evidence="3 4" key="1">
    <citation type="submission" date="2024-01" db="EMBL/GenBank/DDBJ databases">
        <title>A draft genome for the cacao thread blight pathogen Marasmiellus scandens.</title>
        <authorList>
            <person name="Baruah I.K."/>
            <person name="Leung J."/>
            <person name="Bukari Y."/>
            <person name="Amoako-Attah I."/>
            <person name="Meinhardt L.W."/>
            <person name="Bailey B.A."/>
            <person name="Cohen S.P."/>
        </authorList>
    </citation>
    <scope>NUCLEOTIDE SEQUENCE [LARGE SCALE GENOMIC DNA]</scope>
    <source>
        <strain evidence="3 4">GH-19</strain>
    </source>
</reference>
<comment type="caution">
    <text evidence="3">The sequence shown here is derived from an EMBL/GenBank/DDBJ whole genome shotgun (WGS) entry which is preliminary data.</text>
</comment>
<dbReference type="InterPro" id="IPR035441">
    <property type="entry name" value="TFIIS/LEDGF_dom_sf"/>
</dbReference>
<dbReference type="SUPFAM" id="SSF63748">
    <property type="entry name" value="Tudor/PWWP/MBT"/>
    <property type="match status" value="1"/>
</dbReference>
<dbReference type="PROSITE" id="PS50812">
    <property type="entry name" value="PWWP"/>
    <property type="match status" value="1"/>
</dbReference>
<feature type="compositionally biased region" description="Acidic residues" evidence="1">
    <location>
        <begin position="122"/>
        <end position="144"/>
    </location>
</feature>
<gene>
    <name evidence="3" type="ORF">VKT23_011863</name>
</gene>
<dbReference type="EMBL" id="JBANRG010000027">
    <property type="protein sequence ID" value="KAK7453181.1"/>
    <property type="molecule type" value="Genomic_DNA"/>
</dbReference>
<feature type="region of interest" description="Disordered" evidence="1">
    <location>
        <begin position="338"/>
        <end position="418"/>
    </location>
</feature>